<dbReference type="InterPro" id="IPR012910">
    <property type="entry name" value="Plug_dom"/>
</dbReference>
<comment type="caution">
    <text evidence="10">The sequence shown here is derived from an EMBL/GenBank/DDBJ whole genome shotgun (WGS) entry which is preliminary data.</text>
</comment>
<dbReference type="SUPFAM" id="SSF49464">
    <property type="entry name" value="Carboxypeptidase regulatory domain-like"/>
    <property type="match status" value="1"/>
</dbReference>
<dbReference type="Proteomes" id="UP001597319">
    <property type="component" value="Unassembled WGS sequence"/>
</dbReference>
<dbReference type="PANTHER" id="PTHR30069">
    <property type="entry name" value="TONB-DEPENDENT OUTER MEMBRANE RECEPTOR"/>
    <property type="match status" value="1"/>
</dbReference>
<dbReference type="Gene3D" id="2.40.170.20">
    <property type="entry name" value="TonB-dependent receptor, beta-barrel domain"/>
    <property type="match status" value="1"/>
</dbReference>
<dbReference type="InterPro" id="IPR036942">
    <property type="entry name" value="Beta-barrel_TonB_sf"/>
</dbReference>
<keyword evidence="10" id="KW-0675">Receptor</keyword>
<comment type="subcellular location">
    <subcellularLocation>
        <location evidence="1 7">Cell outer membrane</location>
        <topology evidence="1 7">Multi-pass membrane protein</topology>
    </subcellularLocation>
</comment>
<dbReference type="Gene3D" id="2.170.130.10">
    <property type="entry name" value="TonB-dependent receptor, plug domain"/>
    <property type="match status" value="1"/>
</dbReference>
<organism evidence="10 11">
    <name type="scientific">Aquimarina rubra</name>
    <dbReference type="NCBI Taxonomy" id="1920033"/>
    <lineage>
        <taxon>Bacteria</taxon>
        <taxon>Pseudomonadati</taxon>
        <taxon>Bacteroidota</taxon>
        <taxon>Flavobacteriia</taxon>
        <taxon>Flavobacteriales</taxon>
        <taxon>Flavobacteriaceae</taxon>
        <taxon>Aquimarina</taxon>
    </lineage>
</organism>
<keyword evidence="6 7" id="KW-0998">Cell outer membrane</keyword>
<keyword evidence="4 7" id="KW-0812">Transmembrane</keyword>
<keyword evidence="8" id="KW-0732">Signal</keyword>
<proteinExistence type="inferred from homology"/>
<evidence type="ECO:0000256" key="2">
    <source>
        <dbReference type="ARBA" id="ARBA00022448"/>
    </source>
</evidence>
<evidence type="ECO:0000256" key="7">
    <source>
        <dbReference type="PROSITE-ProRule" id="PRU01360"/>
    </source>
</evidence>
<dbReference type="InterPro" id="IPR039426">
    <property type="entry name" value="TonB-dep_rcpt-like"/>
</dbReference>
<comment type="similarity">
    <text evidence="7">Belongs to the TonB-dependent receptor family.</text>
</comment>
<gene>
    <name evidence="10" type="ORF">ACFSR1_06945</name>
</gene>
<dbReference type="PANTHER" id="PTHR30069:SF57">
    <property type="entry name" value="TONB-DEPENDENT RECEPTOR"/>
    <property type="match status" value="1"/>
</dbReference>
<name>A0ABW5LCZ4_9FLAO</name>
<evidence type="ECO:0000256" key="1">
    <source>
        <dbReference type="ARBA" id="ARBA00004571"/>
    </source>
</evidence>
<evidence type="ECO:0000256" key="3">
    <source>
        <dbReference type="ARBA" id="ARBA00022452"/>
    </source>
</evidence>
<evidence type="ECO:0000256" key="4">
    <source>
        <dbReference type="ARBA" id="ARBA00022692"/>
    </source>
</evidence>
<reference evidence="11" key="1">
    <citation type="journal article" date="2019" name="Int. J. Syst. Evol. Microbiol.">
        <title>The Global Catalogue of Microorganisms (GCM) 10K type strain sequencing project: providing services to taxonomists for standard genome sequencing and annotation.</title>
        <authorList>
            <consortium name="The Broad Institute Genomics Platform"/>
            <consortium name="The Broad Institute Genome Sequencing Center for Infectious Disease"/>
            <person name="Wu L."/>
            <person name="Ma J."/>
        </authorList>
    </citation>
    <scope>NUCLEOTIDE SEQUENCE [LARGE SCALE GENOMIC DNA]</scope>
    <source>
        <strain evidence="11">KCTC 52274</strain>
    </source>
</reference>
<feature type="chain" id="PRO_5046676468" evidence="8">
    <location>
        <begin position="21"/>
        <end position="726"/>
    </location>
</feature>
<feature type="signal peptide" evidence="8">
    <location>
        <begin position="1"/>
        <end position="20"/>
    </location>
</feature>
<protein>
    <submittedName>
        <fullName evidence="10">TonB-dependent receptor plug domain-containing protein</fullName>
    </submittedName>
</protein>
<dbReference type="Pfam" id="PF07715">
    <property type="entry name" value="Plug"/>
    <property type="match status" value="1"/>
</dbReference>
<keyword evidence="3 7" id="KW-1134">Transmembrane beta strand</keyword>
<dbReference type="SUPFAM" id="SSF56935">
    <property type="entry name" value="Porins"/>
    <property type="match status" value="1"/>
</dbReference>
<evidence type="ECO:0000313" key="11">
    <source>
        <dbReference type="Proteomes" id="UP001597319"/>
    </source>
</evidence>
<sequence>MKKIIWSILLSISICAYASAQTNTLNVKVLSESNNEPLIGATIYIQEIDKGGVTDIDGMATIDNIPNGSYNVNISFMGFESIEKTVEIPYSEILVIKLKEDGEALEEVILQSNRSTRTIKRIPTRIEFIGAEELGEKNAMNATNISMVLRESTGIQMQQTSLSSANSNIRIQGLDGRYTQLLRDGFPLYGGFSSGLSILQIPPVDLKQFEIIKGSSSTLYGGGAIAGLVNMISKTPEEESDLDIMLTQTHALGTTANVFYSERYGKLGITLYGSGHYQKEYDPEDDGFSNLPRTKSVSINPKLFYYPSDETTFWFGVNGTYEDRIGGDISGIENTANITLYTEENISKRISTQAVYTTEIDAARSLNIKNSFAYFERNLTVPNINFNGDQFNSFTEVAYHKRGERSDWILGANLYTIDFDEQSSGLERDQNDITTGLFVNNIYDFSENWILETGFRADYAKDWGFFPLPKISLLYKSNNSFSSRIGGGLGYKIPDIFTEEAEFINFNNVLGIDKDALDAERSYGVNLDFNYETHLTDEIGFSINQLFYITAIQKGLLLTDANNGFFEFENAQDDIVSKGAETNIKFTYKDFRWFLNYAFIDTRLNYLDGNPQKPLTARHNAGSVVMYENEKWRIGYETYYTGKQLLSNGTETTDFITMGLLGMRNFSWGTIFVNFENFTDRRQSRFSPLVLPPNNDPTFPEIYAPTDGFIFSAGIIIKPFGQKEHH</sequence>
<feature type="domain" description="TonB-dependent receptor plug" evidence="9">
    <location>
        <begin position="120"/>
        <end position="227"/>
    </location>
</feature>
<dbReference type="PROSITE" id="PS52016">
    <property type="entry name" value="TONB_DEPENDENT_REC_3"/>
    <property type="match status" value="1"/>
</dbReference>
<dbReference type="InterPro" id="IPR008969">
    <property type="entry name" value="CarboxyPept-like_regulatory"/>
</dbReference>
<evidence type="ECO:0000256" key="5">
    <source>
        <dbReference type="ARBA" id="ARBA00023136"/>
    </source>
</evidence>
<dbReference type="Pfam" id="PF13715">
    <property type="entry name" value="CarbopepD_reg_2"/>
    <property type="match status" value="1"/>
</dbReference>
<evidence type="ECO:0000256" key="6">
    <source>
        <dbReference type="ARBA" id="ARBA00023237"/>
    </source>
</evidence>
<dbReference type="InterPro" id="IPR037066">
    <property type="entry name" value="Plug_dom_sf"/>
</dbReference>
<evidence type="ECO:0000259" key="9">
    <source>
        <dbReference type="Pfam" id="PF07715"/>
    </source>
</evidence>
<evidence type="ECO:0000313" key="10">
    <source>
        <dbReference type="EMBL" id="MFD2562404.1"/>
    </source>
</evidence>
<dbReference type="EMBL" id="JBHULE010000008">
    <property type="protein sequence ID" value="MFD2562404.1"/>
    <property type="molecule type" value="Genomic_DNA"/>
</dbReference>
<keyword evidence="5 7" id="KW-0472">Membrane</keyword>
<accession>A0ABW5LCZ4</accession>
<keyword evidence="11" id="KW-1185">Reference proteome</keyword>
<evidence type="ECO:0000256" key="8">
    <source>
        <dbReference type="SAM" id="SignalP"/>
    </source>
</evidence>
<keyword evidence="2 7" id="KW-0813">Transport</keyword>
<dbReference type="Gene3D" id="2.60.40.1120">
    <property type="entry name" value="Carboxypeptidase-like, regulatory domain"/>
    <property type="match status" value="1"/>
</dbReference>
<dbReference type="RefSeq" id="WP_378290967.1">
    <property type="nucleotide sequence ID" value="NZ_JBHULE010000008.1"/>
</dbReference>